<dbReference type="Proteomes" id="UP000223291">
    <property type="component" value="Unassembled WGS sequence"/>
</dbReference>
<dbReference type="Proteomes" id="UP000315888">
    <property type="component" value="Unassembled WGS sequence"/>
</dbReference>
<accession>A0A090BAU6</accession>
<comment type="cofactor">
    <cofactor evidence="6">
        <name>Zn(2+)</name>
        <dbReference type="ChEBI" id="CHEBI:29105"/>
    </cofactor>
    <text evidence="6">Binds 1 zinc ion per subunit.</text>
</comment>
<keyword evidence="3 6" id="KW-0378">Hydrolase</keyword>
<dbReference type="GO" id="GO:0016020">
    <property type="term" value="C:membrane"/>
    <property type="evidence" value="ECO:0007669"/>
    <property type="project" value="TreeGrafter"/>
</dbReference>
<dbReference type="Gene3D" id="3.30.2010.10">
    <property type="entry name" value="Metalloproteases ('zincins'), catalytic domain"/>
    <property type="match status" value="1"/>
</dbReference>
<evidence type="ECO:0000313" key="18">
    <source>
        <dbReference type="Proteomes" id="UP000076296"/>
    </source>
</evidence>
<dbReference type="CDD" id="cd07331">
    <property type="entry name" value="M48C_Oma1_like"/>
    <property type="match status" value="1"/>
</dbReference>
<reference evidence="8" key="2">
    <citation type="submission" date="2015-09" db="EMBL/GenBank/DDBJ databases">
        <title>Conjugative plasmids carrying the sulphonamide resistance gene sul2.</title>
        <authorList>
            <person name="Hamidian M."/>
            <person name="Holt K.E."/>
            <person name="Pickard D."/>
            <person name="Hall R.M."/>
        </authorList>
    </citation>
    <scope>NUCLEOTIDE SEQUENCE</scope>
    <source>
        <strain evidence="8">D4</strain>
        <plasmid evidence="8">pD4</plasmid>
    </source>
</reference>
<evidence type="ECO:0000313" key="12">
    <source>
        <dbReference type="EMBL" id="OWK65291.1"/>
    </source>
</evidence>
<dbReference type="Proteomes" id="UP000076296">
    <property type="component" value="Unassembled WGS sequence"/>
</dbReference>
<dbReference type="Proteomes" id="UP000197394">
    <property type="component" value="Unassembled WGS sequence"/>
</dbReference>
<keyword evidence="1 6" id="KW-0645">Protease</keyword>
<evidence type="ECO:0000313" key="8">
    <source>
        <dbReference type="EMBL" id="ALG88314.1"/>
    </source>
</evidence>
<evidence type="ECO:0000313" key="21">
    <source>
        <dbReference type="Proteomes" id="UP000268239"/>
    </source>
</evidence>
<dbReference type="EMBL" id="LRDT01000038">
    <property type="protein sequence ID" value="KZA14009.1"/>
    <property type="molecule type" value="Genomic_DNA"/>
</dbReference>
<keyword evidence="5 6" id="KW-0482">Metalloprotease</keyword>
<dbReference type="PATRIC" id="fig|470.1365.peg.3446"/>
<dbReference type="EMBL" id="JAAGTY010000015">
    <property type="protein sequence ID" value="NDW42215.1"/>
    <property type="molecule type" value="Genomic_DNA"/>
</dbReference>
<evidence type="ECO:0000313" key="13">
    <source>
        <dbReference type="EMBL" id="PHQ01527.1"/>
    </source>
</evidence>
<evidence type="ECO:0000313" key="19">
    <source>
        <dbReference type="Proteomes" id="UP000197394"/>
    </source>
</evidence>
<dbReference type="EMBL" id="CP018664">
    <property type="protein sequence ID" value="APP30838.1"/>
    <property type="molecule type" value="Genomic_DNA"/>
</dbReference>
<dbReference type="GO" id="GO:0051603">
    <property type="term" value="P:proteolysis involved in protein catabolic process"/>
    <property type="evidence" value="ECO:0007669"/>
    <property type="project" value="TreeGrafter"/>
</dbReference>
<evidence type="ECO:0000256" key="5">
    <source>
        <dbReference type="ARBA" id="ARBA00023049"/>
    </source>
</evidence>
<evidence type="ECO:0000313" key="23">
    <source>
        <dbReference type="Proteomes" id="UP000470018"/>
    </source>
</evidence>
<dbReference type="EMBL" id="KT779035">
    <property type="protein sequence ID" value="ALG88314.1"/>
    <property type="molecule type" value="Genomic_DNA"/>
</dbReference>
<evidence type="ECO:0000256" key="4">
    <source>
        <dbReference type="ARBA" id="ARBA00022833"/>
    </source>
</evidence>
<dbReference type="Proteomes" id="UP000664966">
    <property type="component" value="Plasmid p1KSK6"/>
</dbReference>
<proteinExistence type="inferred from homology"/>
<gene>
    <name evidence="10" type="primary">yfgC_2</name>
    <name evidence="9" type="ORF">AUO97_08460</name>
    <name evidence="12" type="ORF">CBE85_17470</name>
    <name evidence="13" type="ORF">CPI82_16905</name>
    <name evidence="15" type="ORF">EJ062_16885</name>
    <name evidence="16" type="ORF">FJU42_20365</name>
    <name evidence="11" type="ORF">G3N53_14150</name>
    <name evidence="14" type="ORF">J6E47_20590</name>
    <name evidence="10" type="ORF">LV35_03000</name>
</gene>
<dbReference type="GO" id="GO:0004222">
    <property type="term" value="F:metalloendopeptidase activity"/>
    <property type="evidence" value="ECO:0007669"/>
    <property type="project" value="InterPro"/>
</dbReference>
<dbReference type="Proteomes" id="UP000470018">
    <property type="component" value="Unassembled WGS sequence"/>
</dbReference>
<evidence type="ECO:0000313" key="17">
    <source>
        <dbReference type="Proteomes" id="UP000072389"/>
    </source>
</evidence>
<reference evidence="12 19" key="6">
    <citation type="submission" date="2017-05" db="EMBL/GenBank/DDBJ databases">
        <title>Draft genome sequence of MDR A. baumannii AB360.</title>
        <authorList>
            <person name="Wareham D.W."/>
            <person name="Bean D.C."/>
        </authorList>
    </citation>
    <scope>NUCLEOTIDE SEQUENCE [LARGE SCALE GENOMIC DNA]</scope>
    <source>
        <strain evidence="12 19">AB360</strain>
    </source>
</reference>
<feature type="domain" description="Peptidase M48" evidence="7">
    <location>
        <begin position="80"/>
        <end position="247"/>
    </location>
</feature>
<geneLocation type="plasmid" evidence="8">
    <name>pD4</name>
</geneLocation>
<reference evidence="10 18" key="4">
    <citation type="submission" date="2016-01" db="EMBL/GenBank/DDBJ databases">
        <title>Draft sequences of Acinetobacter baumannii isolates from wounded military personnel.</title>
        <authorList>
            <person name="Arivett B.A."/>
            <person name="Fiester S.E."/>
            <person name="Ream D.C."/>
            <person name="Actis L.A."/>
        </authorList>
    </citation>
    <scope>NUCLEOTIDE SEQUENCE [LARGE SCALE GENOMIC DNA]</scope>
    <source>
        <strain evidence="10 18">AB2828</strain>
    </source>
</reference>
<dbReference type="PANTHER" id="PTHR22726:SF1">
    <property type="entry name" value="METALLOENDOPEPTIDASE OMA1, MITOCHONDRIAL"/>
    <property type="match status" value="1"/>
</dbReference>
<evidence type="ECO:0000313" key="15">
    <source>
        <dbReference type="EMBL" id="RTQ71097.1"/>
    </source>
</evidence>
<dbReference type="PANTHER" id="PTHR22726">
    <property type="entry name" value="METALLOENDOPEPTIDASE OMA1"/>
    <property type="match status" value="1"/>
</dbReference>
<reference evidence="16 22" key="9">
    <citation type="submission" date="2019-06" db="EMBL/GenBank/DDBJ databases">
        <title>A Diverse Panel of Clinical Acinetobacter baumannii for Research Use.</title>
        <authorList>
            <person name="Mcgann P."/>
            <person name="Snesrud E."/>
            <person name="Galac M.R."/>
        </authorList>
    </citation>
    <scope>NUCLEOTIDE SEQUENCE [LARGE SCALE GENOMIC DNA]</scope>
    <source>
        <strain evidence="16 22">MRSN14237</strain>
    </source>
</reference>
<sequence length="264" mass="29068">MINKALSVILISSVLSGCMTTIQNSASGLSRKQFLLIPSQDYYIEANKGYVVLMNNYKNSGALDRKPELTKRVVNIAKKITAQVQDIKPETNQWTWELHVINTTTINAFCVGQGKMAIFEGMIKTLNLNDDEIAAIIGHEIAHALLEHGREKASRNLVSDLALGQIGGNAQILAYFGTKLGLTLPHSRSQESEADLLGLEIAAKAGFNPDAAITLWKKVGDQQKGQNNKLSQMLSTHPMPQKRMEDLALAAPKFRPFYLATLHK</sequence>
<dbReference type="PROSITE" id="PS51257">
    <property type="entry name" value="PROKAR_LIPOPROTEIN"/>
    <property type="match status" value="1"/>
</dbReference>
<evidence type="ECO:0000313" key="11">
    <source>
        <dbReference type="EMBL" id="NDW42215.1"/>
    </source>
</evidence>
<reference evidence="13 20" key="7">
    <citation type="submission" date="2017-09" db="EMBL/GenBank/DDBJ databases">
        <title>Draft genome of Acinetobacter baumannii strain I43, a mercury resistant bacteria.</title>
        <authorList>
            <person name="Siqueira K.A."/>
            <person name="Mello I.S."/>
            <person name="Mendes T.A."/>
            <person name="Soares M.A."/>
        </authorList>
    </citation>
    <scope>NUCLEOTIDE SEQUENCE [LARGE SCALE GENOMIC DNA]</scope>
    <source>
        <strain evidence="13 20">I43</strain>
    </source>
</reference>
<dbReference type="Proteomes" id="UP000072389">
    <property type="component" value="Chromosome"/>
</dbReference>
<dbReference type="EMBL" id="NGKM01000024">
    <property type="protein sequence ID" value="OWK65291.1"/>
    <property type="molecule type" value="Genomic_DNA"/>
</dbReference>
<keyword evidence="8" id="KW-0614">Plasmid</keyword>
<dbReference type="EMBL" id="CP072271">
    <property type="protein sequence ID" value="QTK45577.1"/>
    <property type="molecule type" value="Genomic_DNA"/>
</dbReference>
<organism evidence="12 19">
    <name type="scientific">Acinetobacter baumannii</name>
    <dbReference type="NCBI Taxonomy" id="470"/>
    <lineage>
        <taxon>Bacteria</taxon>
        <taxon>Pseudomonadati</taxon>
        <taxon>Pseudomonadota</taxon>
        <taxon>Gammaproteobacteria</taxon>
        <taxon>Moraxellales</taxon>
        <taxon>Moraxellaceae</taxon>
        <taxon>Acinetobacter</taxon>
        <taxon>Acinetobacter calcoaceticus/baumannii complex</taxon>
    </lineage>
</organism>
<evidence type="ECO:0000256" key="6">
    <source>
        <dbReference type="RuleBase" id="RU003983"/>
    </source>
</evidence>
<evidence type="ECO:0000313" key="24">
    <source>
        <dbReference type="Proteomes" id="UP000664966"/>
    </source>
</evidence>
<keyword evidence="2" id="KW-0479">Metal-binding</keyword>
<dbReference type="InterPro" id="IPR001915">
    <property type="entry name" value="Peptidase_M48"/>
</dbReference>
<dbReference type="Proteomes" id="UP000268239">
    <property type="component" value="Unassembled WGS sequence"/>
</dbReference>
<protein>
    <submittedName>
        <fullName evidence="11">M48 family metallopeptidase</fullName>
    </submittedName>
    <submittedName>
        <fullName evidence="15">M48 family peptidase</fullName>
    </submittedName>
    <submittedName>
        <fullName evidence="10">TPR repeat-containing protein YfgC</fullName>
    </submittedName>
    <submittedName>
        <fullName evidence="8">Zn-dependent protease with chaperone function</fullName>
    </submittedName>
</protein>
<evidence type="ECO:0000259" key="7">
    <source>
        <dbReference type="Pfam" id="PF01435"/>
    </source>
</evidence>
<dbReference type="AlphaFoldDB" id="A0A090BAU6"/>
<evidence type="ECO:0000313" key="14">
    <source>
        <dbReference type="EMBL" id="QTK45577.1"/>
    </source>
</evidence>
<evidence type="ECO:0000256" key="2">
    <source>
        <dbReference type="ARBA" id="ARBA00022723"/>
    </source>
</evidence>
<reference evidence="9 17" key="1">
    <citation type="journal article" date="2014" name="Antimicrob. Agents Chemother.">
        <title>Triclosan can select for an AdeIJK-overexpressing mutant of Acinetobacter baumannii ATCC 17978 that displays reduced susceptibility to multiple antibiotics.</title>
        <authorList>
            <person name="Fernando D.M."/>
            <person name="Xu W."/>
            <person name="Loewen P.C."/>
            <person name="Zhanel G.G."/>
            <person name="Kumar A."/>
        </authorList>
    </citation>
    <scope>NUCLEOTIDE SEQUENCE [LARGE SCALE GENOMIC DNA]</scope>
    <source>
        <strain evidence="9 17">ATCC 17978</strain>
    </source>
</reference>
<dbReference type="EMBL" id="VHGY01000100">
    <property type="protein sequence ID" value="TPU59560.1"/>
    <property type="molecule type" value="Genomic_DNA"/>
</dbReference>
<geneLocation type="plasmid" evidence="14 24">
    <name>p1KSK6</name>
</geneLocation>
<evidence type="ECO:0000256" key="3">
    <source>
        <dbReference type="ARBA" id="ARBA00022801"/>
    </source>
</evidence>
<dbReference type="Pfam" id="PF01435">
    <property type="entry name" value="Peptidase_M48"/>
    <property type="match status" value="1"/>
</dbReference>
<dbReference type="EMBL" id="NXDV01000016">
    <property type="protein sequence ID" value="PHQ01527.1"/>
    <property type="molecule type" value="Genomic_DNA"/>
</dbReference>
<dbReference type="EMBL" id="RXLU01000116">
    <property type="protein sequence ID" value="RTQ71097.1"/>
    <property type="molecule type" value="Genomic_DNA"/>
</dbReference>
<dbReference type="InterPro" id="IPR051156">
    <property type="entry name" value="Mito/Outer_Membr_Metalloprot"/>
</dbReference>
<dbReference type="GO" id="GO:0046872">
    <property type="term" value="F:metal ion binding"/>
    <property type="evidence" value="ECO:0007669"/>
    <property type="project" value="UniProtKB-KW"/>
</dbReference>
<name>A0A090BAU6_ACIBA</name>
<evidence type="ECO:0000313" key="22">
    <source>
        <dbReference type="Proteomes" id="UP000315888"/>
    </source>
</evidence>
<reference evidence="15 21" key="8">
    <citation type="submission" date="2018-12" db="EMBL/GenBank/DDBJ databases">
        <title>Draft Genome Sequences Human Pathogenic Acinetobacter baumannii Strains.</title>
        <authorList>
            <person name="Madhi M."/>
            <person name="Ronco T."/>
            <person name="Olsen R.H."/>
            <person name="Hassani A."/>
        </authorList>
    </citation>
    <scope>NUCLEOTIDE SEQUENCE [LARGE SCALE GENOMIC DNA]</scope>
    <source>
        <strain evidence="15 21">AB3</strain>
    </source>
</reference>
<evidence type="ECO:0000313" key="20">
    <source>
        <dbReference type="Proteomes" id="UP000223291"/>
    </source>
</evidence>
<reference evidence="14" key="11">
    <citation type="submission" date="2021-03" db="EMBL/GenBank/DDBJ databases">
        <title>Complete genome sequencing of Acinetobacter baumannii.</title>
        <authorList>
            <person name="Yadav B."/>
            <person name="Makwana N."/>
            <person name="Kharat A.S."/>
            <person name="Veeraraghavan B."/>
            <person name="Vijayakumar S."/>
            <person name="Priya M."/>
        </authorList>
    </citation>
    <scope>NUCLEOTIDE SEQUENCE</scope>
    <source>
        <strain evidence="14">KSK6</strain>
        <plasmid evidence="14">p1KSK6</plasmid>
    </source>
</reference>
<keyword evidence="4 6" id="KW-0862">Zinc</keyword>
<comment type="similarity">
    <text evidence="6">Belongs to the peptidase M48 family.</text>
</comment>
<reference evidence="9" key="3">
    <citation type="submission" date="2015-12" db="EMBL/GenBank/DDBJ databases">
        <authorList>
            <person name="Singh M.K."/>
            <person name="Fernando D.M."/>
            <person name="Kumar A."/>
        </authorList>
    </citation>
    <scope>NUCLEOTIDE SEQUENCE</scope>
    <source>
        <strain evidence="9">ATCC 17978</strain>
    </source>
</reference>
<evidence type="ECO:0000256" key="1">
    <source>
        <dbReference type="ARBA" id="ARBA00022670"/>
    </source>
</evidence>
<evidence type="ECO:0000313" key="16">
    <source>
        <dbReference type="EMBL" id="TPU59560.1"/>
    </source>
</evidence>
<reference evidence="11 23" key="10">
    <citation type="submission" date="2020-02" db="EMBL/GenBank/DDBJ databases">
        <title>Whole genome shot-gun sequencing of clinical Carbapenem resistant A. baumannii.</title>
        <authorList>
            <person name="Veeraraghavan B."/>
            <person name="Mathur P."/>
            <person name="Vijayakumar S."/>
            <person name="Vasudevan K."/>
            <person name="Lincy M."/>
            <person name="Kirubananthan A."/>
        </authorList>
    </citation>
    <scope>NUCLEOTIDE SEQUENCE [LARGE SCALE GENOMIC DNA]</scope>
    <source>
        <strain evidence="11 23">SP816</strain>
    </source>
</reference>
<evidence type="ECO:0000313" key="10">
    <source>
        <dbReference type="EMBL" id="KZA14009.1"/>
    </source>
</evidence>
<dbReference type="RefSeq" id="WP_000608397.1">
    <property type="nucleotide sequence ID" value="NZ_CAJHFV010000033.1"/>
</dbReference>
<evidence type="ECO:0000313" key="9">
    <source>
        <dbReference type="EMBL" id="APP30838.1"/>
    </source>
</evidence>
<reference evidence="9" key="5">
    <citation type="submission" date="2016-12" db="EMBL/GenBank/DDBJ databases">
        <authorList>
            <person name="Singh M."/>
            <person name="Fernando D."/>
            <person name="Kumar A."/>
        </authorList>
    </citation>
    <scope>NUCLEOTIDE SEQUENCE</scope>
    <source>
        <strain evidence="9">ATCC 17978</strain>
    </source>
</reference>